<reference evidence="2" key="1">
    <citation type="submission" date="2018-11" db="EMBL/GenBank/DDBJ databases">
        <authorList>
            <consortium name="Pathogen Informatics"/>
        </authorList>
    </citation>
    <scope>NUCLEOTIDE SEQUENCE</scope>
</reference>
<evidence type="ECO:0000313" key="3">
    <source>
        <dbReference type="Proteomes" id="UP000784294"/>
    </source>
</evidence>
<dbReference type="AlphaFoldDB" id="A0A448X477"/>
<feature type="region of interest" description="Disordered" evidence="1">
    <location>
        <begin position="19"/>
        <end position="43"/>
    </location>
</feature>
<evidence type="ECO:0000313" key="2">
    <source>
        <dbReference type="EMBL" id="VEL27607.1"/>
    </source>
</evidence>
<protein>
    <submittedName>
        <fullName evidence="2">Uncharacterized protein</fullName>
    </submittedName>
</protein>
<dbReference type="EMBL" id="CAAALY010088424">
    <property type="protein sequence ID" value="VEL27607.1"/>
    <property type="molecule type" value="Genomic_DNA"/>
</dbReference>
<dbReference type="Proteomes" id="UP000784294">
    <property type="component" value="Unassembled WGS sequence"/>
</dbReference>
<feature type="compositionally biased region" description="Low complexity" evidence="1">
    <location>
        <begin position="34"/>
        <end position="43"/>
    </location>
</feature>
<comment type="caution">
    <text evidence="2">The sequence shown here is derived from an EMBL/GenBank/DDBJ whole genome shotgun (WGS) entry which is preliminary data.</text>
</comment>
<sequence length="273" mass="29939">MITEEGELGLIGASLVGDRLTELGGGPPEEETEATSSSSQSETPWLMGGLHLFETARTPYNLFTGGLTELMHLAWSVPRQPSRIAHVRRLPVDSRVYTSLASGLSLRLDQQGAITANLAFAADFSIWTQSGRGLVRMEAAVATETQLHLLSPTKLIDRNDSGAEANFETAIPVAMIGLGGEIRLDLIQHYMLSQGGCTFVSRPPDSLRLLRWTGRTNKELGSPRWGQRLQSYWPVTNTGVYSIETDLRLQPTSYNLGEYNSAACLKMDVDAEW</sequence>
<evidence type="ECO:0000256" key="1">
    <source>
        <dbReference type="SAM" id="MobiDB-lite"/>
    </source>
</evidence>
<organism evidence="2 3">
    <name type="scientific">Protopolystoma xenopodis</name>
    <dbReference type="NCBI Taxonomy" id="117903"/>
    <lineage>
        <taxon>Eukaryota</taxon>
        <taxon>Metazoa</taxon>
        <taxon>Spiralia</taxon>
        <taxon>Lophotrochozoa</taxon>
        <taxon>Platyhelminthes</taxon>
        <taxon>Monogenea</taxon>
        <taxon>Polyopisthocotylea</taxon>
        <taxon>Polystomatidea</taxon>
        <taxon>Polystomatidae</taxon>
        <taxon>Protopolystoma</taxon>
    </lineage>
</organism>
<keyword evidence="3" id="KW-1185">Reference proteome</keyword>
<dbReference type="OrthoDB" id="5865932at2759"/>
<gene>
    <name evidence="2" type="ORF">PXEA_LOCUS21047</name>
</gene>
<accession>A0A448X477</accession>
<proteinExistence type="predicted"/>
<name>A0A448X477_9PLAT</name>